<keyword evidence="5" id="KW-0378">Hydrolase</keyword>
<reference evidence="5 6" key="1">
    <citation type="submission" date="2019-02" db="EMBL/GenBank/DDBJ databases">
        <title>Deep-cultivation of Planctomycetes and their phenomic and genomic characterization uncovers novel biology.</title>
        <authorList>
            <person name="Wiegand S."/>
            <person name="Jogler M."/>
            <person name="Boedeker C."/>
            <person name="Pinto D."/>
            <person name="Vollmers J."/>
            <person name="Rivas-Marin E."/>
            <person name="Kohn T."/>
            <person name="Peeters S.H."/>
            <person name="Heuer A."/>
            <person name="Rast P."/>
            <person name="Oberbeckmann S."/>
            <person name="Bunk B."/>
            <person name="Jeske O."/>
            <person name="Meyerdierks A."/>
            <person name="Storesund J.E."/>
            <person name="Kallscheuer N."/>
            <person name="Luecker S."/>
            <person name="Lage O.M."/>
            <person name="Pohl T."/>
            <person name="Merkel B.J."/>
            <person name="Hornburger P."/>
            <person name="Mueller R.-W."/>
            <person name="Bruemmer F."/>
            <person name="Labrenz M."/>
            <person name="Spormann A.M."/>
            <person name="Op Den Camp H."/>
            <person name="Overmann J."/>
            <person name="Amann R."/>
            <person name="Jetten M.S.M."/>
            <person name="Mascher T."/>
            <person name="Medema M.H."/>
            <person name="Devos D.P."/>
            <person name="Kaster A.-K."/>
            <person name="Ovreas L."/>
            <person name="Rohde M."/>
            <person name="Galperin M.Y."/>
            <person name="Jogler C."/>
        </authorList>
    </citation>
    <scope>NUCLEOTIDE SEQUENCE [LARGE SCALE GENOMIC DNA]</scope>
    <source>
        <strain evidence="5 6">Pla52o</strain>
    </source>
</reference>
<evidence type="ECO:0000259" key="4">
    <source>
        <dbReference type="SMART" id="SM00382"/>
    </source>
</evidence>
<dbReference type="GO" id="GO:0016887">
    <property type="term" value="F:ATP hydrolysis activity"/>
    <property type="evidence" value="ECO:0007669"/>
    <property type="project" value="InterPro"/>
</dbReference>
<dbReference type="InterPro" id="IPR025723">
    <property type="entry name" value="ArsA/GET3_ATPase-like"/>
</dbReference>
<dbReference type="InterPro" id="IPR016300">
    <property type="entry name" value="ATPase_ArsA/GET3"/>
</dbReference>
<sequence>MQFLNHPTRNLFFTGKGGVGKTSMACASAVQLADRGLRVLLVSTDPASNLDEVLGTPLAGEPTPIESVPNLFAMNLDPEVAAHEYRERMVGPYRGVLPDAAVRSMEEQFSGSCTLEIAAFDEFAKLLGDKQATSQFDHVVFDTAPTGHTLRLLTLPSAWTGYIDNNTTGTSCLGPLAGLQAQTLIYKQTVAALADADCTTLVLVTRPEPSAFREAARTSRELQELGVHNQHLIVNGVFKSQTPTDEIATAMSRRGDEAVAAMPAELAGLERSTVPLACSGLMGVDSLRRVGQTETSHSPAPLATRSHADFPAGLDSLMDELAAVGHGVILAMGKGGVGKTTVAAAVAVALAERGFDVHLSTTDPAAHVSATIAADELAGLSVGRIDPAQETADYTAEVMQTAGKDLDAEGKALLEEDLRSPCTEEIAVFRAFARAVSEGANRFVVLDTAPTGHTILLLDSALAYHREVTRQASQIPESVEKLLPRLRDPDFTRVLVVTLPEATPVHEAARLQQDLRRAEIEPFAWVINQSLAPLDVTDPTLRQRQHHELPFIQEVESTLATRVALVPWQNEPPTGLAGLRRIISAPSSLTH</sequence>
<evidence type="ECO:0000313" key="6">
    <source>
        <dbReference type="Proteomes" id="UP000316304"/>
    </source>
</evidence>
<dbReference type="OrthoDB" id="9780677at2"/>
<protein>
    <recommendedName>
        <fullName evidence="3">arsenite-transporting ATPase</fullName>
        <ecNumber evidence="3">7.3.2.7</ecNumber>
    </recommendedName>
</protein>
<dbReference type="RefSeq" id="WP_146595017.1">
    <property type="nucleotide sequence ID" value="NZ_SJPT01000004.1"/>
</dbReference>
<dbReference type="InterPro" id="IPR027541">
    <property type="entry name" value="Ars_ATPase"/>
</dbReference>
<evidence type="ECO:0000256" key="1">
    <source>
        <dbReference type="ARBA" id="ARBA00011040"/>
    </source>
</evidence>
<dbReference type="SMART" id="SM00382">
    <property type="entry name" value="AAA"/>
    <property type="match status" value="2"/>
</dbReference>
<dbReference type="PANTHER" id="PTHR10803">
    <property type="entry name" value="ARSENICAL PUMP-DRIVING ATPASE ARSENITE-TRANSLOCATING ATPASE"/>
    <property type="match status" value="1"/>
</dbReference>
<gene>
    <name evidence="5" type="primary">arsA</name>
    <name evidence="5" type="ORF">Pla52o_28170</name>
</gene>
<evidence type="ECO:0000256" key="2">
    <source>
        <dbReference type="ARBA" id="ARBA00052296"/>
    </source>
</evidence>
<dbReference type="Proteomes" id="UP000316304">
    <property type="component" value="Unassembled WGS sequence"/>
</dbReference>
<dbReference type="PIRSF" id="PIRSF001327">
    <property type="entry name" value="Arsenical_pump-driving_ATPase"/>
    <property type="match status" value="1"/>
</dbReference>
<comment type="catalytic activity">
    <reaction evidence="2">
        <text>arsenite(in) + ATP + H2O = arsenite(out) + ADP + phosphate + H(+)</text>
        <dbReference type="Rhea" id="RHEA:11348"/>
        <dbReference type="ChEBI" id="CHEBI:15377"/>
        <dbReference type="ChEBI" id="CHEBI:15378"/>
        <dbReference type="ChEBI" id="CHEBI:29242"/>
        <dbReference type="ChEBI" id="CHEBI:30616"/>
        <dbReference type="ChEBI" id="CHEBI:43474"/>
        <dbReference type="ChEBI" id="CHEBI:456216"/>
        <dbReference type="EC" id="7.3.2.7"/>
    </reaction>
</comment>
<dbReference type="Gene3D" id="3.40.50.300">
    <property type="entry name" value="P-loop containing nucleotide triphosphate hydrolases"/>
    <property type="match status" value="2"/>
</dbReference>
<feature type="domain" description="AAA+ ATPase" evidence="4">
    <location>
        <begin position="325"/>
        <end position="519"/>
    </location>
</feature>
<evidence type="ECO:0000313" key="5">
    <source>
        <dbReference type="EMBL" id="TWU23281.1"/>
    </source>
</evidence>
<dbReference type="CDD" id="cd02035">
    <property type="entry name" value="ArsA"/>
    <property type="match status" value="2"/>
</dbReference>
<comment type="similarity">
    <text evidence="1">Belongs to the arsA ATPase family.</text>
</comment>
<dbReference type="EMBL" id="SJPT01000004">
    <property type="protein sequence ID" value="TWU23281.1"/>
    <property type="molecule type" value="Genomic_DNA"/>
</dbReference>
<keyword evidence="6" id="KW-1185">Reference proteome</keyword>
<evidence type="ECO:0000256" key="3">
    <source>
        <dbReference type="ARBA" id="ARBA00066752"/>
    </source>
</evidence>
<dbReference type="NCBIfam" id="TIGR04291">
    <property type="entry name" value="arsen_driv_ArsA"/>
    <property type="match status" value="1"/>
</dbReference>
<accession>A0A5C6CIS6</accession>
<dbReference type="AlphaFoldDB" id="A0A5C6CIS6"/>
<dbReference type="SUPFAM" id="SSF52540">
    <property type="entry name" value="P-loop containing nucleoside triphosphate hydrolases"/>
    <property type="match status" value="2"/>
</dbReference>
<comment type="caution">
    <text evidence="5">The sequence shown here is derived from an EMBL/GenBank/DDBJ whole genome shotgun (WGS) entry which is preliminary data.</text>
</comment>
<dbReference type="PANTHER" id="PTHR10803:SF3">
    <property type="entry name" value="ATPASE GET3"/>
    <property type="match status" value="1"/>
</dbReference>
<dbReference type="InterPro" id="IPR003593">
    <property type="entry name" value="AAA+_ATPase"/>
</dbReference>
<dbReference type="GO" id="GO:0015446">
    <property type="term" value="F:ATPase-coupled arsenite transmembrane transporter activity"/>
    <property type="evidence" value="ECO:0007669"/>
    <property type="project" value="UniProtKB-EC"/>
</dbReference>
<organism evidence="5 6">
    <name type="scientific">Novipirellula galeiformis</name>
    <dbReference type="NCBI Taxonomy" id="2528004"/>
    <lineage>
        <taxon>Bacteria</taxon>
        <taxon>Pseudomonadati</taxon>
        <taxon>Planctomycetota</taxon>
        <taxon>Planctomycetia</taxon>
        <taxon>Pirellulales</taxon>
        <taxon>Pirellulaceae</taxon>
        <taxon>Novipirellula</taxon>
    </lineage>
</organism>
<dbReference type="GO" id="GO:0005524">
    <property type="term" value="F:ATP binding"/>
    <property type="evidence" value="ECO:0007669"/>
    <property type="project" value="InterPro"/>
</dbReference>
<dbReference type="Pfam" id="PF02374">
    <property type="entry name" value="ArsA_ATPase"/>
    <property type="match status" value="3"/>
</dbReference>
<dbReference type="EC" id="7.3.2.7" evidence="3"/>
<proteinExistence type="inferred from homology"/>
<name>A0A5C6CIS6_9BACT</name>
<dbReference type="InterPro" id="IPR027417">
    <property type="entry name" value="P-loop_NTPase"/>
</dbReference>
<feature type="domain" description="AAA+ ATPase" evidence="4">
    <location>
        <begin position="7"/>
        <end position="228"/>
    </location>
</feature>
<dbReference type="NCBIfam" id="TIGR00345">
    <property type="entry name" value="GET3_arsA_TRC40"/>
    <property type="match status" value="1"/>
</dbReference>